<evidence type="ECO:0000313" key="13">
    <source>
        <dbReference type="EMBL" id="RAY14939.1"/>
    </source>
</evidence>
<dbReference type="GO" id="GO:0005737">
    <property type="term" value="C:cytoplasm"/>
    <property type="evidence" value="ECO:0007669"/>
    <property type="project" value="UniProtKB-SubCell"/>
</dbReference>
<feature type="compositionally biased region" description="Basic and acidic residues" evidence="12">
    <location>
        <begin position="228"/>
        <end position="237"/>
    </location>
</feature>
<dbReference type="GO" id="GO:0032259">
    <property type="term" value="P:methylation"/>
    <property type="evidence" value="ECO:0007669"/>
    <property type="project" value="UniProtKB-KW"/>
</dbReference>
<comment type="caution">
    <text evidence="13">The sequence shown here is derived from an EMBL/GenBank/DDBJ whole genome shotgun (WGS) entry which is preliminary data.</text>
</comment>
<protein>
    <recommendedName>
        <fullName evidence="4">Protein-L-isoaspartate O-methyltransferase</fullName>
        <ecNumber evidence="3">2.1.1.77</ecNumber>
    </recommendedName>
    <alternativeName>
        <fullName evidence="11">L-isoaspartyl protein carboxyl methyltransferase</fullName>
    </alternativeName>
    <alternativeName>
        <fullName evidence="9">Protein L-isoaspartyl methyltransferase</fullName>
    </alternativeName>
    <alternativeName>
        <fullName evidence="10">Protein-beta-aspartate methyltransferase</fullName>
    </alternativeName>
</protein>
<dbReference type="InterPro" id="IPR000682">
    <property type="entry name" value="PCMT"/>
</dbReference>
<dbReference type="GO" id="GO:0004719">
    <property type="term" value="F:protein-L-isoaspartate (D-aspartate) O-methyltransferase activity"/>
    <property type="evidence" value="ECO:0007669"/>
    <property type="project" value="UniProtKB-EC"/>
</dbReference>
<dbReference type="InterPro" id="IPR029063">
    <property type="entry name" value="SAM-dependent_MTases_sf"/>
</dbReference>
<comment type="subcellular location">
    <subcellularLocation>
        <location evidence="1">Cytoplasm</location>
    </subcellularLocation>
</comment>
<keyword evidence="6 13" id="KW-0489">Methyltransferase</keyword>
<evidence type="ECO:0000256" key="11">
    <source>
        <dbReference type="ARBA" id="ARBA00031350"/>
    </source>
</evidence>
<comment type="similarity">
    <text evidence="2">Belongs to the methyltransferase superfamily. L-isoaspartyl/D-aspartyl protein methyltransferase family.</text>
</comment>
<reference evidence="13 14" key="1">
    <citation type="submission" date="2018-06" db="EMBL/GenBank/DDBJ databases">
        <title>Actinomadura craniellae sp. nov. isolated from marine sponge Craniella sp.</title>
        <authorList>
            <person name="Li L."/>
            <person name="Xu Q.H."/>
            <person name="Lin H.W."/>
            <person name="Lu Y.H."/>
        </authorList>
    </citation>
    <scope>NUCLEOTIDE SEQUENCE [LARGE SCALE GENOMIC DNA]</scope>
    <source>
        <strain evidence="13 14">LHW63021</strain>
    </source>
</reference>
<dbReference type="AlphaFoldDB" id="A0A365H7B7"/>
<keyword evidence="7 13" id="KW-0808">Transferase</keyword>
<gene>
    <name evidence="13" type="ORF">DPM19_13360</name>
</gene>
<evidence type="ECO:0000313" key="14">
    <source>
        <dbReference type="Proteomes" id="UP000251891"/>
    </source>
</evidence>
<dbReference type="Proteomes" id="UP000251891">
    <property type="component" value="Unassembled WGS sequence"/>
</dbReference>
<dbReference type="EMBL" id="QLYX01000005">
    <property type="protein sequence ID" value="RAY14939.1"/>
    <property type="molecule type" value="Genomic_DNA"/>
</dbReference>
<organism evidence="13 14">
    <name type="scientific">Actinomadura craniellae</name>
    <dbReference type="NCBI Taxonomy" id="2231787"/>
    <lineage>
        <taxon>Bacteria</taxon>
        <taxon>Bacillati</taxon>
        <taxon>Actinomycetota</taxon>
        <taxon>Actinomycetes</taxon>
        <taxon>Streptosporangiales</taxon>
        <taxon>Thermomonosporaceae</taxon>
        <taxon>Actinomadura</taxon>
    </lineage>
</organism>
<evidence type="ECO:0000256" key="2">
    <source>
        <dbReference type="ARBA" id="ARBA00005369"/>
    </source>
</evidence>
<dbReference type="OrthoDB" id="3501659at2"/>
<dbReference type="PANTHER" id="PTHR11579">
    <property type="entry name" value="PROTEIN-L-ISOASPARTATE O-METHYLTRANSFERASE"/>
    <property type="match status" value="1"/>
</dbReference>
<dbReference type="PANTHER" id="PTHR11579:SF0">
    <property type="entry name" value="PROTEIN-L-ISOASPARTATE(D-ASPARTATE) O-METHYLTRANSFERASE"/>
    <property type="match status" value="1"/>
</dbReference>
<dbReference type="Pfam" id="PF01135">
    <property type="entry name" value="PCMT"/>
    <property type="match status" value="1"/>
</dbReference>
<name>A0A365H7B7_9ACTN</name>
<evidence type="ECO:0000256" key="4">
    <source>
        <dbReference type="ARBA" id="ARBA00013346"/>
    </source>
</evidence>
<dbReference type="EC" id="2.1.1.77" evidence="3"/>
<dbReference type="CDD" id="cd02440">
    <property type="entry name" value="AdoMet_MTases"/>
    <property type="match status" value="1"/>
</dbReference>
<evidence type="ECO:0000256" key="9">
    <source>
        <dbReference type="ARBA" id="ARBA00030757"/>
    </source>
</evidence>
<sequence>MHAVPRHLFVPPVAWVDPYDGPAYLVDRDHDQQRWMDAAYANAAIIVQKDDGATPLAEEGRYTSSLSSPDVVFAFLDLLDPYEADEILEIGTGTGWTAGLLAHRVGEQNVISIEVDAALAEQAAVTLANAGVIPKLVTGDGAEIRPEGGPFDRVHVTCGVATVPYGWVEQIRPGGVIVFPWMSGWEPGHKARLTVMPDGRAVGRFAHGGCGYMMLRSQRPANTDEPPGDPRESATMTDPRRLCRDSYAADVAIAGQCPDVRSAPKHHDDGTFELYLHAGDSAAQVIYSPLYKASTVRQYGSRNLWDEVEAAFFRWVSWGEPGRDRFGMTVAPEGQQIWLDSPNNVL</sequence>
<evidence type="ECO:0000256" key="8">
    <source>
        <dbReference type="ARBA" id="ARBA00022691"/>
    </source>
</evidence>
<keyword evidence="5" id="KW-0963">Cytoplasm</keyword>
<evidence type="ECO:0000256" key="7">
    <source>
        <dbReference type="ARBA" id="ARBA00022679"/>
    </source>
</evidence>
<evidence type="ECO:0000256" key="6">
    <source>
        <dbReference type="ARBA" id="ARBA00022603"/>
    </source>
</evidence>
<keyword evidence="14" id="KW-1185">Reference proteome</keyword>
<evidence type="ECO:0000256" key="10">
    <source>
        <dbReference type="ARBA" id="ARBA00031323"/>
    </source>
</evidence>
<dbReference type="SUPFAM" id="SSF53335">
    <property type="entry name" value="S-adenosyl-L-methionine-dependent methyltransferases"/>
    <property type="match status" value="1"/>
</dbReference>
<accession>A0A365H7B7</accession>
<proteinExistence type="inferred from homology"/>
<keyword evidence="8" id="KW-0949">S-adenosyl-L-methionine</keyword>
<evidence type="ECO:0000256" key="1">
    <source>
        <dbReference type="ARBA" id="ARBA00004496"/>
    </source>
</evidence>
<evidence type="ECO:0000256" key="12">
    <source>
        <dbReference type="SAM" id="MobiDB-lite"/>
    </source>
</evidence>
<evidence type="ECO:0000256" key="3">
    <source>
        <dbReference type="ARBA" id="ARBA00011890"/>
    </source>
</evidence>
<feature type="region of interest" description="Disordered" evidence="12">
    <location>
        <begin position="218"/>
        <end position="237"/>
    </location>
</feature>
<evidence type="ECO:0000256" key="5">
    <source>
        <dbReference type="ARBA" id="ARBA00022490"/>
    </source>
</evidence>
<dbReference type="Gene3D" id="3.40.50.150">
    <property type="entry name" value="Vaccinia Virus protein VP39"/>
    <property type="match status" value="1"/>
</dbReference>